<dbReference type="InterPro" id="IPR003265">
    <property type="entry name" value="HhH-GPD_domain"/>
</dbReference>
<dbReference type="GO" id="GO:0008725">
    <property type="term" value="F:DNA-3-methyladenine glycosylase activity"/>
    <property type="evidence" value="ECO:0007669"/>
    <property type="project" value="TreeGrafter"/>
</dbReference>
<dbReference type="Gene3D" id="1.10.1670.10">
    <property type="entry name" value="Helix-hairpin-Helix base-excision DNA repair enzymes (C-terminal)"/>
    <property type="match status" value="1"/>
</dbReference>
<name>A0A1H1Y280_9ACTN</name>
<dbReference type="Gene3D" id="3.30.310.20">
    <property type="entry name" value="DNA-3-methyladenine glycosylase AlkA, N-terminal domain"/>
    <property type="match status" value="1"/>
</dbReference>
<dbReference type="Proteomes" id="UP000199092">
    <property type="component" value="Chromosome I"/>
</dbReference>
<organism evidence="7 8">
    <name type="scientific">Friedmanniella luteola</name>
    <dbReference type="NCBI Taxonomy" id="546871"/>
    <lineage>
        <taxon>Bacteria</taxon>
        <taxon>Bacillati</taxon>
        <taxon>Actinomycetota</taxon>
        <taxon>Actinomycetes</taxon>
        <taxon>Propionibacteriales</taxon>
        <taxon>Nocardioidaceae</taxon>
        <taxon>Friedmanniella</taxon>
    </lineage>
</organism>
<dbReference type="InterPro" id="IPR023170">
    <property type="entry name" value="HhH_base_excis_C"/>
</dbReference>
<dbReference type="InterPro" id="IPR011257">
    <property type="entry name" value="DNA_glycosylase"/>
</dbReference>
<proteinExistence type="predicted"/>
<dbReference type="OrthoDB" id="9811249at2"/>
<feature type="domain" description="HhH-GPD" evidence="5">
    <location>
        <begin position="129"/>
        <end position="278"/>
    </location>
</feature>
<dbReference type="CDD" id="cd00056">
    <property type="entry name" value="ENDO3c"/>
    <property type="match status" value="1"/>
</dbReference>
<reference evidence="7 8" key="1">
    <citation type="submission" date="2016-10" db="EMBL/GenBank/DDBJ databases">
        <authorList>
            <person name="de Groot N.N."/>
        </authorList>
    </citation>
    <scope>NUCLEOTIDE SEQUENCE [LARGE SCALE GENOMIC DNA]</scope>
    <source>
        <strain evidence="7 8">DSM 21741</strain>
    </source>
</reference>
<keyword evidence="3" id="KW-0227">DNA damage</keyword>
<keyword evidence="8" id="KW-1185">Reference proteome</keyword>
<evidence type="ECO:0000313" key="7">
    <source>
        <dbReference type="EMBL" id="SDT15106.1"/>
    </source>
</evidence>
<dbReference type="PANTHER" id="PTHR43003">
    <property type="entry name" value="DNA-3-METHYLADENINE GLYCOSYLASE"/>
    <property type="match status" value="1"/>
</dbReference>
<evidence type="ECO:0000259" key="6">
    <source>
        <dbReference type="SMART" id="SM01009"/>
    </source>
</evidence>
<dbReference type="Pfam" id="PF06029">
    <property type="entry name" value="AlkA_N"/>
    <property type="match status" value="1"/>
</dbReference>
<evidence type="ECO:0000256" key="4">
    <source>
        <dbReference type="ARBA" id="ARBA00023204"/>
    </source>
</evidence>
<dbReference type="GO" id="GO:0005737">
    <property type="term" value="C:cytoplasm"/>
    <property type="evidence" value="ECO:0007669"/>
    <property type="project" value="TreeGrafter"/>
</dbReference>
<accession>A0A1H1Y280</accession>
<dbReference type="GO" id="GO:0032993">
    <property type="term" value="C:protein-DNA complex"/>
    <property type="evidence" value="ECO:0007669"/>
    <property type="project" value="TreeGrafter"/>
</dbReference>
<evidence type="ECO:0000256" key="1">
    <source>
        <dbReference type="ARBA" id="ARBA00000086"/>
    </source>
</evidence>
<sequence>MAVGVPAPFAGGALLDFLLRHAVAGVEDGGVAPDGSVHYARTLGLAHGPATLDLRWADGRLALAVDADPRDHAEAVRRVEQLVDAAAEPAVVDAHLARDPALAGLVAATPGLRVPGVLDPAEMLVRTLIGQQISLAAARTHGAALSGRLGSALPAGRPGLDRLFPTPAQFAAVDPTTLPMPRARGRALVGVAERLLDGRLVLDPALDPAEARAQLLACPGIGPWTADYVLMRVWHAPDVLLVSDLIVGRELATLGSADPDAWSPYRSYATLHLWHAFLQRTPG</sequence>
<comment type="catalytic activity">
    <reaction evidence="1">
        <text>Hydrolysis of alkylated DNA, releasing 3-methyladenine, 3-methylguanine, 7-methylguanine and 7-methyladenine.</text>
        <dbReference type="EC" id="3.2.2.21"/>
    </reaction>
</comment>
<dbReference type="SMART" id="SM01009">
    <property type="entry name" value="AlkA_N"/>
    <property type="match status" value="1"/>
</dbReference>
<dbReference type="STRING" id="546871.SAMN04488543_3160"/>
<dbReference type="InterPro" id="IPR051912">
    <property type="entry name" value="Alkylbase_DNA_Glycosylase/TA"/>
</dbReference>
<dbReference type="RefSeq" id="WP_157720524.1">
    <property type="nucleotide sequence ID" value="NZ_LT629749.1"/>
</dbReference>
<gene>
    <name evidence="7" type="ORF">SAMN04488543_3160</name>
</gene>
<evidence type="ECO:0000256" key="3">
    <source>
        <dbReference type="ARBA" id="ARBA00022763"/>
    </source>
</evidence>
<protein>
    <recommendedName>
        <fullName evidence="2">DNA-3-methyladenine glycosylase II</fullName>
        <ecNumber evidence="2">3.2.2.21</ecNumber>
    </recommendedName>
</protein>
<dbReference type="GO" id="GO:0032131">
    <property type="term" value="F:alkylated DNA binding"/>
    <property type="evidence" value="ECO:0007669"/>
    <property type="project" value="TreeGrafter"/>
</dbReference>
<dbReference type="SUPFAM" id="SSF55945">
    <property type="entry name" value="TATA-box binding protein-like"/>
    <property type="match status" value="1"/>
</dbReference>
<dbReference type="GO" id="GO:0006285">
    <property type="term" value="P:base-excision repair, AP site formation"/>
    <property type="evidence" value="ECO:0007669"/>
    <property type="project" value="TreeGrafter"/>
</dbReference>
<evidence type="ECO:0000259" key="5">
    <source>
        <dbReference type="SMART" id="SM00478"/>
    </source>
</evidence>
<dbReference type="Gene3D" id="1.10.340.30">
    <property type="entry name" value="Hypothetical protein, domain 2"/>
    <property type="match status" value="1"/>
</dbReference>
<feature type="domain" description="DNA-3-methyladenine glycosylase AlkA N-terminal" evidence="6">
    <location>
        <begin position="1"/>
        <end position="119"/>
    </location>
</feature>
<dbReference type="EC" id="3.2.2.21" evidence="2"/>
<evidence type="ECO:0000256" key="2">
    <source>
        <dbReference type="ARBA" id="ARBA00012000"/>
    </source>
</evidence>
<dbReference type="InterPro" id="IPR010316">
    <property type="entry name" value="AlkA_N"/>
</dbReference>
<dbReference type="GO" id="GO:0006307">
    <property type="term" value="P:DNA alkylation repair"/>
    <property type="evidence" value="ECO:0007669"/>
    <property type="project" value="TreeGrafter"/>
</dbReference>
<dbReference type="GO" id="GO:0043916">
    <property type="term" value="F:DNA-7-methylguanine glycosylase activity"/>
    <property type="evidence" value="ECO:0007669"/>
    <property type="project" value="TreeGrafter"/>
</dbReference>
<keyword evidence="4" id="KW-0234">DNA repair</keyword>
<dbReference type="AlphaFoldDB" id="A0A1H1Y280"/>
<dbReference type="SUPFAM" id="SSF48150">
    <property type="entry name" value="DNA-glycosylase"/>
    <property type="match status" value="1"/>
</dbReference>
<evidence type="ECO:0000313" key="8">
    <source>
        <dbReference type="Proteomes" id="UP000199092"/>
    </source>
</evidence>
<dbReference type="SMART" id="SM00478">
    <property type="entry name" value="ENDO3c"/>
    <property type="match status" value="1"/>
</dbReference>
<dbReference type="InterPro" id="IPR037046">
    <property type="entry name" value="AlkA_N_sf"/>
</dbReference>
<dbReference type="EMBL" id="LT629749">
    <property type="protein sequence ID" value="SDT15106.1"/>
    <property type="molecule type" value="Genomic_DNA"/>
</dbReference>
<dbReference type="PANTHER" id="PTHR43003:SF13">
    <property type="entry name" value="DNA-3-METHYLADENINE GLYCOSYLASE 2"/>
    <property type="match status" value="1"/>
</dbReference>